<dbReference type="AlphaFoldDB" id="A0A5J4Z9I1"/>
<name>A0A5J4Z9I1_PORPP</name>
<feature type="region of interest" description="Disordered" evidence="4">
    <location>
        <begin position="179"/>
        <end position="215"/>
    </location>
</feature>
<dbReference type="PANTHER" id="PTHR12446:SF34">
    <property type="entry name" value="PROTEIN LIN-54 HOMOLOG"/>
    <property type="match status" value="1"/>
</dbReference>
<accession>A0A5J4Z9I1</accession>
<dbReference type="Proteomes" id="UP000324585">
    <property type="component" value="Unassembled WGS sequence"/>
</dbReference>
<feature type="region of interest" description="Disordered" evidence="4">
    <location>
        <begin position="481"/>
        <end position="512"/>
    </location>
</feature>
<comment type="subcellular location">
    <subcellularLocation>
        <location evidence="1">Nucleus</location>
    </subcellularLocation>
</comment>
<gene>
    <name evidence="6" type="ORF">FVE85_7239</name>
</gene>
<keyword evidence="3" id="KW-0539">Nucleus</keyword>
<evidence type="ECO:0000256" key="1">
    <source>
        <dbReference type="ARBA" id="ARBA00004123"/>
    </source>
</evidence>
<feature type="region of interest" description="Disordered" evidence="4">
    <location>
        <begin position="44"/>
        <end position="153"/>
    </location>
</feature>
<dbReference type="Pfam" id="PF03638">
    <property type="entry name" value="TCR"/>
    <property type="match status" value="1"/>
</dbReference>
<proteinExistence type="inferred from homology"/>
<dbReference type="GO" id="GO:0005634">
    <property type="term" value="C:nucleus"/>
    <property type="evidence" value="ECO:0007669"/>
    <property type="project" value="UniProtKB-SubCell"/>
</dbReference>
<dbReference type="OrthoDB" id="4203at2759"/>
<evidence type="ECO:0000256" key="4">
    <source>
        <dbReference type="SAM" id="MobiDB-lite"/>
    </source>
</evidence>
<dbReference type="GO" id="GO:0006355">
    <property type="term" value="P:regulation of DNA-templated transcription"/>
    <property type="evidence" value="ECO:0007669"/>
    <property type="project" value="TreeGrafter"/>
</dbReference>
<dbReference type="InterPro" id="IPR028307">
    <property type="entry name" value="Lin-54_fam"/>
</dbReference>
<dbReference type="PANTHER" id="PTHR12446">
    <property type="entry name" value="TESMIN/TSO1-RELATED"/>
    <property type="match status" value="1"/>
</dbReference>
<feature type="compositionally biased region" description="Polar residues" evidence="4">
    <location>
        <begin position="132"/>
        <end position="153"/>
    </location>
</feature>
<feature type="compositionally biased region" description="Basic and acidic residues" evidence="4">
    <location>
        <begin position="56"/>
        <end position="69"/>
    </location>
</feature>
<feature type="compositionally biased region" description="Basic and acidic residues" evidence="4">
    <location>
        <begin position="481"/>
        <end position="495"/>
    </location>
</feature>
<dbReference type="PROSITE" id="PS51634">
    <property type="entry name" value="CRC"/>
    <property type="match status" value="1"/>
</dbReference>
<evidence type="ECO:0000313" key="7">
    <source>
        <dbReference type="Proteomes" id="UP000324585"/>
    </source>
</evidence>
<protein>
    <submittedName>
        <fullName evidence="6">Protein tesmin/TSO1-like CXC 4</fullName>
    </submittedName>
</protein>
<organism evidence="6 7">
    <name type="scientific">Porphyridium purpureum</name>
    <name type="common">Red alga</name>
    <name type="synonym">Porphyridium cruentum</name>
    <dbReference type="NCBI Taxonomy" id="35688"/>
    <lineage>
        <taxon>Eukaryota</taxon>
        <taxon>Rhodophyta</taxon>
        <taxon>Bangiophyceae</taxon>
        <taxon>Porphyridiales</taxon>
        <taxon>Porphyridiaceae</taxon>
        <taxon>Porphyridium</taxon>
    </lineage>
</organism>
<keyword evidence="7" id="KW-1185">Reference proteome</keyword>
<evidence type="ECO:0000256" key="2">
    <source>
        <dbReference type="ARBA" id="ARBA00007267"/>
    </source>
</evidence>
<evidence type="ECO:0000256" key="3">
    <source>
        <dbReference type="ARBA" id="ARBA00023242"/>
    </source>
</evidence>
<dbReference type="EMBL" id="VRMN01000001">
    <property type="protein sequence ID" value="KAA8499654.1"/>
    <property type="molecule type" value="Genomic_DNA"/>
</dbReference>
<feature type="domain" description="CRC" evidence="5">
    <location>
        <begin position="533"/>
        <end position="652"/>
    </location>
</feature>
<comment type="similarity">
    <text evidence="2">Belongs to the lin-54 family.</text>
</comment>
<evidence type="ECO:0000259" key="5">
    <source>
        <dbReference type="PROSITE" id="PS51634"/>
    </source>
</evidence>
<evidence type="ECO:0000313" key="6">
    <source>
        <dbReference type="EMBL" id="KAA8499654.1"/>
    </source>
</evidence>
<dbReference type="InterPro" id="IPR033467">
    <property type="entry name" value="Tesmin/TSO1-like_CXC"/>
</dbReference>
<reference evidence="7" key="1">
    <citation type="journal article" date="2019" name="Nat. Commun.">
        <title>Expansion of phycobilisome linker gene families in mesophilic red algae.</title>
        <authorList>
            <person name="Lee J."/>
            <person name="Kim D."/>
            <person name="Bhattacharya D."/>
            <person name="Yoon H.S."/>
        </authorList>
    </citation>
    <scope>NUCLEOTIDE SEQUENCE [LARGE SCALE GENOMIC DNA]</scope>
    <source>
        <strain evidence="7">CCMP 1328</strain>
    </source>
</reference>
<feature type="compositionally biased region" description="Basic and acidic residues" evidence="4">
    <location>
        <begin position="204"/>
        <end position="215"/>
    </location>
</feature>
<feature type="compositionally biased region" description="Low complexity" evidence="4">
    <location>
        <begin position="179"/>
        <end position="194"/>
    </location>
</feature>
<sequence>MDGVDVGLGSPFVVEGFESPERNALVRADVSSPMEFHANDPLAAFETPLRAPRRQRGAETARRTHRLQEADFDTPNTRQRQRVEASRRTGALGERPPEQAEMETPQRCVRQRVGGPTSASSAAETPDRYTLRQRTPASRSVKTENTNLHGSALVTPQNEVRQCSWDAAVESDDGWPCAIGRDIGQQRRGGAQARPSGPTGVFDVKAHQPPEGPPDHDLDYLRTPGPSTAHESVALDEFLNYSGTLTPLNHAQTSGNSRFIQGLPSPYSVGQGGDSHLPASWLATPAGVAGQAAVAHFLTPGNILTGHTPMRSPSDALFGYETPANVFKGVRTGFPVLHYGSPAAGDIGSSPKNGVLPASASPDKGYCEEFLESLVTGQTRKAVPMLGSALTGQRGSLKRNLDISLILTPLTDPKHKASWDSKMSMYDRLQQLLKKKGRAEVPKFSLPDEYHYDCAGNELFFEKAHDEEHVFADAQTVARDPKDKVVGTRSGDRSTRGKKKKSRAPASVQPKVVRHKAAALRLPAAGAQDAANKEKGCKCKSSTECLKLYCVCFAAGGVCGEHCGCTGCANREEFRERVDEAREAAMLRNPLCFGPKVVPVAEGADGADATALMGTHVSGFAKQLQQQLEPVIVRTKQALGSPADDAKNSIIC</sequence>
<dbReference type="SMART" id="SM01114">
    <property type="entry name" value="CXC"/>
    <property type="match status" value="1"/>
</dbReference>
<comment type="caution">
    <text evidence="6">The sequence shown here is derived from an EMBL/GenBank/DDBJ whole genome shotgun (WGS) entry which is preliminary data.</text>
</comment>
<dbReference type="InterPro" id="IPR005172">
    <property type="entry name" value="CRC"/>
</dbReference>